<evidence type="ECO:0000313" key="3">
    <source>
        <dbReference type="EMBL" id="SKA34319.1"/>
    </source>
</evidence>
<dbReference type="Pfam" id="PF07143">
    <property type="entry name" value="CrtC"/>
    <property type="match status" value="1"/>
</dbReference>
<dbReference type="AlphaFoldDB" id="A0A1T4T1S2"/>
<reference evidence="3 4" key="1">
    <citation type="submission" date="2017-02" db="EMBL/GenBank/DDBJ databases">
        <authorList>
            <person name="Peterson S.W."/>
        </authorList>
    </citation>
    <scope>NUCLEOTIDE SEQUENCE [LARGE SCALE GENOMIC DNA]</scope>
    <source>
        <strain evidence="3 4">CECT 9189</strain>
    </source>
</reference>
<dbReference type="EMBL" id="FUWP01000008">
    <property type="protein sequence ID" value="SKA34319.1"/>
    <property type="molecule type" value="Genomic_DNA"/>
</dbReference>
<evidence type="ECO:0000259" key="2">
    <source>
        <dbReference type="Pfam" id="PF07143"/>
    </source>
</evidence>
<dbReference type="SUPFAM" id="SSF159245">
    <property type="entry name" value="AttH-like"/>
    <property type="match status" value="1"/>
</dbReference>
<protein>
    <submittedName>
        <fullName evidence="3">Hydroxyneurosporene synthase (CrtC)</fullName>
    </submittedName>
</protein>
<keyword evidence="1" id="KW-0812">Transmembrane</keyword>
<organism evidence="3 4">
    <name type="scientific">Photobacterium toruni</name>
    <dbReference type="NCBI Taxonomy" id="1935446"/>
    <lineage>
        <taxon>Bacteria</taxon>
        <taxon>Pseudomonadati</taxon>
        <taxon>Pseudomonadota</taxon>
        <taxon>Gammaproteobacteria</taxon>
        <taxon>Vibrionales</taxon>
        <taxon>Vibrionaceae</taxon>
        <taxon>Photobacterium</taxon>
    </lineage>
</organism>
<dbReference type="PANTHER" id="PTHR38591">
    <property type="entry name" value="HYDROLASE"/>
    <property type="match status" value="1"/>
</dbReference>
<gene>
    <name evidence="3" type="ORF">CZ814_01895</name>
</gene>
<keyword evidence="1" id="KW-0472">Membrane</keyword>
<dbReference type="InterPro" id="IPR010791">
    <property type="entry name" value="AttH_dom"/>
</dbReference>
<proteinExistence type="predicted"/>
<dbReference type="PANTHER" id="PTHR38591:SF1">
    <property type="entry name" value="BLL1000 PROTEIN"/>
    <property type="match status" value="1"/>
</dbReference>
<dbReference type="Proteomes" id="UP000191116">
    <property type="component" value="Unassembled WGS sequence"/>
</dbReference>
<feature type="domain" description="AttH" evidence="2">
    <location>
        <begin position="90"/>
        <end position="258"/>
    </location>
</feature>
<feature type="transmembrane region" description="Helical" evidence="1">
    <location>
        <begin position="27"/>
        <end position="44"/>
    </location>
</feature>
<dbReference type="InterPro" id="IPR023374">
    <property type="entry name" value="AttH-like_dom_sf"/>
</dbReference>
<name>A0A1T4T1S2_9GAMM</name>
<evidence type="ECO:0000256" key="1">
    <source>
        <dbReference type="SAM" id="Phobius"/>
    </source>
</evidence>
<sequence length="386" mass="44451">MAIGSAFCHFIFTRVILMKISAMQSRWHWVYLAIMLMVLLLLSGCDHPPVRSNSVKMLTQSKDFVFEPVVKGESITFPRDYGEHPEYLAEWWYLTTNLKTDTGKEIALQWTLFRMATSDEDLSGWKTPQMYMAHAVITTSDKIWATERFARGGIGQAGVTLNPFRAWLDNWSWQAPTSSPFPGRLEFSDDNMLARLDIKQRGSIVLQGDKGYSKKHPLLDIASYYYSAPFLDIDGVIELDGKQYKVSGRGWFDREWSSSMLSAKQQGWDWFSIHLDDGSALMVSQLRERGQRPYFIGSRSWSDGRVVKLDNNQIRMKPMHFNKVSGISFPLNWLIEVPSQGLKLQTSVVRHDQWLHFMFPYWEGPIRVTGSHSGKGFMELTGYEEK</sequence>
<accession>A0A1T4T1S2</accession>
<keyword evidence="1" id="KW-1133">Transmembrane helix</keyword>
<dbReference type="Pfam" id="PF17186">
    <property type="entry name" value="Lipocalin_9"/>
    <property type="match status" value="1"/>
</dbReference>
<evidence type="ECO:0000313" key="4">
    <source>
        <dbReference type="Proteomes" id="UP000191116"/>
    </source>
</evidence>
<dbReference type="Gene3D" id="2.40.370.10">
    <property type="entry name" value="AttH-like domain"/>
    <property type="match status" value="2"/>
</dbReference>